<dbReference type="Gene3D" id="1.10.287.810">
    <property type="entry name" value="Mitochondrial import inner membrane translocase subunit tim13 like domains"/>
    <property type="match status" value="1"/>
</dbReference>
<evidence type="ECO:0000256" key="3">
    <source>
        <dbReference type="ARBA" id="ARBA00022448"/>
    </source>
</evidence>
<dbReference type="EMBL" id="KE721191">
    <property type="protein sequence ID" value="ERF71878.1"/>
    <property type="molecule type" value="Genomic_DNA"/>
</dbReference>
<evidence type="ECO:0000256" key="9">
    <source>
        <dbReference type="ARBA" id="ARBA00023128"/>
    </source>
</evidence>
<evidence type="ECO:0000256" key="7">
    <source>
        <dbReference type="ARBA" id="ARBA00022927"/>
    </source>
</evidence>
<keyword evidence="8 14" id="KW-0811">Translocation</keyword>
<evidence type="ECO:0000313" key="18">
    <source>
        <dbReference type="Proteomes" id="UP000019373"/>
    </source>
</evidence>
<keyword evidence="4" id="KW-0479">Metal-binding</keyword>
<evidence type="ECO:0000256" key="11">
    <source>
        <dbReference type="ARBA" id="ARBA00023186"/>
    </source>
</evidence>
<keyword evidence="7 14" id="KW-0653">Protein transport</keyword>
<evidence type="ECO:0000256" key="10">
    <source>
        <dbReference type="ARBA" id="ARBA00023157"/>
    </source>
</evidence>
<sequence>MSFPSLPNPFSSSSSSSSSTQSNTTSPSSAESTALKNQIMQTLQTEGNVQNAKYLIQKVNENCFNHCIPADASTSLTRSESTCLSACMEKYIEAWNTTSRTYIARISREAPGVTAAVGGAGGAGLGGLGGMQGPDVGKEMF</sequence>
<evidence type="ECO:0000256" key="14">
    <source>
        <dbReference type="RuleBase" id="RU367043"/>
    </source>
</evidence>
<dbReference type="AlphaFoldDB" id="U1GIC5"/>
<comment type="similarity">
    <text evidence="2 14">Belongs to the small Tim family.</text>
</comment>
<comment type="subunit">
    <text evidence="13">Heterohexamer; composed of 3 copies of TIM8 and 3 copies of TIM13, named soluble 70 kDa complex. Associates with the TIM22 complex, whose core is composed of TIM22 and TIM54. Interacts with the transmembrane regions of multi-pass transmembrane proteins in transit.</text>
</comment>
<evidence type="ECO:0000256" key="1">
    <source>
        <dbReference type="ARBA" id="ARBA00004137"/>
    </source>
</evidence>
<keyword evidence="10 14" id="KW-1015">Disulfide bond</keyword>
<evidence type="ECO:0000256" key="2">
    <source>
        <dbReference type="ARBA" id="ARBA00006720"/>
    </source>
</evidence>
<feature type="domain" description="Tim10-like" evidence="16">
    <location>
        <begin position="42"/>
        <end position="103"/>
    </location>
</feature>
<dbReference type="eggNOG" id="KOG1733">
    <property type="taxonomic scope" value="Eukaryota"/>
</dbReference>
<dbReference type="Pfam" id="PF02953">
    <property type="entry name" value="zf-Tim10_DDP"/>
    <property type="match status" value="1"/>
</dbReference>
<feature type="region of interest" description="Disordered" evidence="15">
    <location>
        <begin position="1"/>
        <end position="36"/>
    </location>
</feature>
<evidence type="ECO:0000256" key="4">
    <source>
        <dbReference type="ARBA" id="ARBA00022723"/>
    </source>
</evidence>
<evidence type="ECO:0000256" key="12">
    <source>
        <dbReference type="ARBA" id="ARBA00025151"/>
    </source>
</evidence>
<dbReference type="GeneID" id="19236848"/>
<keyword evidence="5 14" id="KW-0472">Membrane</keyword>
<dbReference type="SUPFAM" id="SSF144122">
    <property type="entry name" value="Tim10-like"/>
    <property type="match status" value="1"/>
</dbReference>
<dbReference type="OrthoDB" id="7813104at2759"/>
<keyword evidence="11 14" id="KW-0143">Chaperone</keyword>
<dbReference type="InterPro" id="IPR004217">
    <property type="entry name" value="Tim10-like"/>
</dbReference>
<evidence type="ECO:0000256" key="8">
    <source>
        <dbReference type="ARBA" id="ARBA00023010"/>
    </source>
</evidence>
<keyword evidence="3 14" id="KW-0813">Transport</keyword>
<accession>U1GIC5</accession>
<dbReference type="FunFam" id="1.10.287.810:FF:000001">
    <property type="entry name" value="mitochondrial import inner membrane translocase subunit TIM13"/>
    <property type="match status" value="1"/>
</dbReference>
<comment type="domain">
    <text evidence="14">The twin CX3C motif contains 4 conserved Cys residues that form 2 disulfide bonds in the mitochondrial intermembrane space.</text>
</comment>
<comment type="function">
    <text evidence="12">Mitochondrial intermembrane chaperone that participates in the import and insertion of some multi-pass transmembrane proteins into the mitochondrial inner membrane. Also required for the transfer of beta-barrel precursors from the TOM complex to the sorting and assembly machinery (SAM complex) of the outer membrane. Acts as a chaperone-like protein that protects the hydrophobic precursors from aggregation and guide them through the mitochondrial intermembrane space. The TIM8-TIM13 complex is non essential and only mediates the import of few proteins, while the predominant TIM9-TIM10 70 kDa complex is crucial and mediates the import of much more proteins.</text>
</comment>
<organism evidence="17 18">
    <name type="scientific">Endocarpon pusillum (strain Z07020 / HMAS-L-300199)</name>
    <name type="common">Lichen-forming fungus</name>
    <dbReference type="NCBI Taxonomy" id="1263415"/>
    <lineage>
        <taxon>Eukaryota</taxon>
        <taxon>Fungi</taxon>
        <taxon>Dikarya</taxon>
        <taxon>Ascomycota</taxon>
        <taxon>Pezizomycotina</taxon>
        <taxon>Eurotiomycetes</taxon>
        <taxon>Chaetothyriomycetidae</taxon>
        <taxon>Verrucariales</taxon>
        <taxon>Verrucariaceae</taxon>
        <taxon>Endocarpon</taxon>
    </lineage>
</organism>
<dbReference type="GO" id="GO:0046872">
    <property type="term" value="F:metal ion binding"/>
    <property type="evidence" value="ECO:0007669"/>
    <property type="project" value="UniProtKB-KW"/>
</dbReference>
<dbReference type="GO" id="GO:0042719">
    <property type="term" value="C:mitochondrial intermembrane space chaperone complex"/>
    <property type="evidence" value="ECO:0007669"/>
    <property type="project" value="UniProtKB-ARBA"/>
</dbReference>
<keyword evidence="18" id="KW-1185">Reference proteome</keyword>
<keyword evidence="5 14" id="KW-0999">Mitochondrion inner membrane</keyword>
<dbReference type="HOGENOM" id="CLU_141397_0_1_1"/>
<dbReference type="GO" id="GO:0015031">
    <property type="term" value="P:protein transport"/>
    <property type="evidence" value="ECO:0007669"/>
    <property type="project" value="UniProtKB-KW"/>
</dbReference>
<reference evidence="18" key="1">
    <citation type="journal article" date="2014" name="BMC Genomics">
        <title>Genome characteristics reveal the impact of lichenization on lichen-forming fungus Endocarpon pusillum Hedwig (Verrucariales, Ascomycota).</title>
        <authorList>
            <person name="Wang Y.-Y."/>
            <person name="Liu B."/>
            <person name="Zhang X.-Y."/>
            <person name="Zhou Q.-M."/>
            <person name="Zhang T."/>
            <person name="Li H."/>
            <person name="Yu Y.-F."/>
            <person name="Zhang X.-L."/>
            <person name="Hao X.-Y."/>
            <person name="Wang M."/>
            <person name="Wang L."/>
            <person name="Wei J.-C."/>
        </authorList>
    </citation>
    <scope>NUCLEOTIDE SEQUENCE [LARGE SCALE GENOMIC DNA]</scope>
    <source>
        <strain evidence="18">Z07020 / HMAS-L-300199</strain>
    </source>
</reference>
<name>U1GIC5_ENDPU</name>
<evidence type="ECO:0000256" key="13">
    <source>
        <dbReference type="ARBA" id="ARBA00025862"/>
    </source>
</evidence>
<dbReference type="GO" id="GO:0005743">
    <property type="term" value="C:mitochondrial inner membrane"/>
    <property type="evidence" value="ECO:0007669"/>
    <property type="project" value="UniProtKB-SubCell"/>
</dbReference>
<protein>
    <recommendedName>
        <fullName evidence="14">Mitochondrial import inner membrane translocase subunit</fullName>
    </recommendedName>
</protein>
<keyword evidence="9 14" id="KW-0496">Mitochondrion</keyword>
<dbReference type="GO" id="GO:0045039">
    <property type="term" value="P:protein insertion into mitochondrial inner membrane"/>
    <property type="evidence" value="ECO:0007669"/>
    <property type="project" value="UniProtKB-ARBA"/>
</dbReference>
<evidence type="ECO:0000259" key="16">
    <source>
        <dbReference type="Pfam" id="PF02953"/>
    </source>
</evidence>
<dbReference type="InterPro" id="IPR035427">
    <property type="entry name" value="Tim10-like_dom_sf"/>
</dbReference>
<keyword evidence="6" id="KW-0862">Zinc</keyword>
<gene>
    <name evidence="17" type="ORF">EPUS_01793</name>
</gene>
<proteinExistence type="inferred from homology"/>
<evidence type="ECO:0000313" key="17">
    <source>
        <dbReference type="EMBL" id="ERF71878.1"/>
    </source>
</evidence>
<comment type="subcellular location">
    <subcellularLocation>
        <location evidence="1 14">Mitochondrion inner membrane</location>
        <topology evidence="1 14">Peripheral membrane protein</topology>
        <orientation evidence="1 14">Intermembrane side</orientation>
    </subcellularLocation>
</comment>
<evidence type="ECO:0000256" key="6">
    <source>
        <dbReference type="ARBA" id="ARBA00022833"/>
    </source>
</evidence>
<feature type="compositionally biased region" description="Low complexity" evidence="15">
    <location>
        <begin position="1"/>
        <end position="29"/>
    </location>
</feature>
<evidence type="ECO:0000256" key="15">
    <source>
        <dbReference type="SAM" id="MobiDB-lite"/>
    </source>
</evidence>
<dbReference type="Proteomes" id="UP000019373">
    <property type="component" value="Unassembled WGS sequence"/>
</dbReference>
<dbReference type="RefSeq" id="XP_007802589.1">
    <property type="nucleotide sequence ID" value="XM_007804398.1"/>
</dbReference>
<evidence type="ECO:0000256" key="5">
    <source>
        <dbReference type="ARBA" id="ARBA00022792"/>
    </source>
</evidence>